<comment type="subcellular location">
    <subcellularLocation>
        <location evidence="1">Cell membrane</location>
        <topology evidence="1">Multi-pass membrane protein</topology>
    </subcellularLocation>
</comment>
<dbReference type="SUPFAM" id="SSF103473">
    <property type="entry name" value="MFS general substrate transporter"/>
    <property type="match status" value="1"/>
</dbReference>
<evidence type="ECO:0000256" key="5">
    <source>
        <dbReference type="SAM" id="Phobius"/>
    </source>
</evidence>
<dbReference type="EMBL" id="BJMM01000002">
    <property type="protein sequence ID" value="GEB47746.1"/>
    <property type="molecule type" value="Genomic_DNA"/>
</dbReference>
<dbReference type="PROSITE" id="PS50850">
    <property type="entry name" value="MFS"/>
    <property type="match status" value="1"/>
</dbReference>
<sequence length="428" mass="44655">MSTTTDDAAAGAAAKEGAPAPVAKEPVPGSFILVHFLALFGAWMGVLVPSLVSVALKVERMNATGKVGALSLALGLGALVALVANPLFGLFSDRTTSRFGARRPWMVIGTLGGLAGLAVIAYASATWQVVVGWCLAQCFYNALVAAVYGALADQVPERQLGFASGVLALANPLATLGGTYLVDALNASTVAILLVPGLIGAALIVPFLLYGRDRRIARAQVPAMRARELLGFLWTNPVRFPDFGWAWLSRFLMWTSYATVTTYMAYYLSDYLGQDEDSVTHYVFLGSLIANVFILAATVPAGRISDRIGRRKPVVFAAAVLLAAAMGLMAVAHSVTGFLVAQAVVGIGMGVYFAVDIALPTDVLPDANNAAKDLGVMNIAATLPYSLITLIAPGLLALGGGDNYPALFAFGLLVALLAVPAVLPVRRS</sequence>
<dbReference type="Pfam" id="PF07690">
    <property type="entry name" value="MFS_1"/>
    <property type="match status" value="1"/>
</dbReference>
<feature type="transmembrane region" description="Helical" evidence="5">
    <location>
        <begin position="251"/>
        <end position="269"/>
    </location>
</feature>
<feature type="transmembrane region" description="Helical" evidence="5">
    <location>
        <begin position="188"/>
        <end position="210"/>
    </location>
</feature>
<feature type="transmembrane region" description="Helical" evidence="5">
    <location>
        <begin position="104"/>
        <end position="124"/>
    </location>
</feature>
<dbReference type="Proteomes" id="UP000319210">
    <property type="component" value="Unassembled WGS sequence"/>
</dbReference>
<evidence type="ECO:0000259" key="6">
    <source>
        <dbReference type="PROSITE" id="PS50850"/>
    </source>
</evidence>
<evidence type="ECO:0000313" key="7">
    <source>
        <dbReference type="EMBL" id="GEB47746.1"/>
    </source>
</evidence>
<comment type="caution">
    <text evidence="7">The sequence shown here is derived from an EMBL/GenBank/DDBJ whole genome shotgun (WGS) entry which is preliminary data.</text>
</comment>
<organism evidence="7 8">
    <name type="scientific">Streptomyces cacaoi</name>
    <dbReference type="NCBI Taxonomy" id="1898"/>
    <lineage>
        <taxon>Bacteria</taxon>
        <taxon>Bacillati</taxon>
        <taxon>Actinomycetota</taxon>
        <taxon>Actinomycetes</taxon>
        <taxon>Kitasatosporales</taxon>
        <taxon>Streptomycetaceae</taxon>
        <taxon>Streptomyces</taxon>
    </lineage>
</organism>
<keyword evidence="2 5" id="KW-0812">Transmembrane</keyword>
<feature type="domain" description="Major facilitator superfamily (MFS) profile" evidence="6">
    <location>
        <begin position="242"/>
        <end position="428"/>
    </location>
</feature>
<feature type="transmembrane region" description="Helical" evidence="5">
    <location>
        <begin position="404"/>
        <end position="425"/>
    </location>
</feature>
<dbReference type="PANTHER" id="PTHR23528:SF1">
    <property type="entry name" value="MAJOR FACILITATOR SUPERFAMILY (MFS) PROFILE DOMAIN-CONTAINING PROTEIN"/>
    <property type="match status" value="1"/>
</dbReference>
<keyword evidence="3 5" id="KW-1133">Transmembrane helix</keyword>
<evidence type="ECO:0000256" key="3">
    <source>
        <dbReference type="ARBA" id="ARBA00022989"/>
    </source>
</evidence>
<dbReference type="PANTHER" id="PTHR23528">
    <property type="match status" value="1"/>
</dbReference>
<evidence type="ECO:0000256" key="4">
    <source>
        <dbReference type="ARBA" id="ARBA00023136"/>
    </source>
</evidence>
<dbReference type="InterPro" id="IPR036259">
    <property type="entry name" value="MFS_trans_sf"/>
</dbReference>
<dbReference type="AlphaFoldDB" id="A0A4Y3QQN5"/>
<accession>A0A4Y3QQN5</accession>
<feature type="transmembrane region" description="Helical" evidence="5">
    <location>
        <begin position="314"/>
        <end position="332"/>
    </location>
</feature>
<feature type="transmembrane region" description="Helical" evidence="5">
    <location>
        <begin position="130"/>
        <end position="151"/>
    </location>
</feature>
<dbReference type="GO" id="GO:0022857">
    <property type="term" value="F:transmembrane transporter activity"/>
    <property type="evidence" value="ECO:0007669"/>
    <property type="project" value="InterPro"/>
</dbReference>
<feature type="transmembrane region" description="Helical" evidence="5">
    <location>
        <begin position="281"/>
        <end position="302"/>
    </location>
</feature>
<evidence type="ECO:0000256" key="1">
    <source>
        <dbReference type="ARBA" id="ARBA00004651"/>
    </source>
</evidence>
<reference evidence="7 8" key="1">
    <citation type="submission" date="2019-06" db="EMBL/GenBank/DDBJ databases">
        <title>Whole genome shotgun sequence of Streptomyces cacaoi subsp. cacaoi NBRC 12748.</title>
        <authorList>
            <person name="Hosoyama A."/>
            <person name="Uohara A."/>
            <person name="Ohji S."/>
            <person name="Ichikawa N."/>
        </authorList>
    </citation>
    <scope>NUCLEOTIDE SEQUENCE [LARGE SCALE GENOMIC DNA]</scope>
    <source>
        <strain evidence="7 8">NBRC 12748</strain>
    </source>
</reference>
<dbReference type="Gene3D" id="1.20.1250.20">
    <property type="entry name" value="MFS general substrate transporter like domains"/>
    <property type="match status" value="2"/>
</dbReference>
<proteinExistence type="predicted"/>
<feature type="transmembrane region" description="Helical" evidence="5">
    <location>
        <begin position="376"/>
        <end position="398"/>
    </location>
</feature>
<gene>
    <name evidence="7" type="primary">floR</name>
    <name evidence="7" type="ORF">SCA03_02970</name>
</gene>
<name>A0A4Y3QQN5_STRCI</name>
<dbReference type="InterPro" id="IPR011701">
    <property type="entry name" value="MFS"/>
</dbReference>
<dbReference type="InterPro" id="IPR005829">
    <property type="entry name" value="Sugar_transporter_CS"/>
</dbReference>
<keyword evidence="8" id="KW-1185">Reference proteome</keyword>
<evidence type="ECO:0000313" key="8">
    <source>
        <dbReference type="Proteomes" id="UP000319210"/>
    </source>
</evidence>
<evidence type="ECO:0000256" key="2">
    <source>
        <dbReference type="ARBA" id="ARBA00022692"/>
    </source>
</evidence>
<protein>
    <submittedName>
        <fullName evidence="7">MFS transporter</fullName>
    </submittedName>
</protein>
<feature type="transmembrane region" description="Helical" evidence="5">
    <location>
        <begin position="31"/>
        <end position="56"/>
    </location>
</feature>
<dbReference type="GO" id="GO:0005886">
    <property type="term" value="C:plasma membrane"/>
    <property type="evidence" value="ECO:0007669"/>
    <property type="project" value="UniProtKB-SubCell"/>
</dbReference>
<dbReference type="InterPro" id="IPR020846">
    <property type="entry name" value="MFS_dom"/>
</dbReference>
<keyword evidence="4 5" id="KW-0472">Membrane</keyword>
<dbReference type="OrthoDB" id="7584869at2"/>
<dbReference type="RefSeq" id="WP_030890445.1">
    <property type="nucleotide sequence ID" value="NZ_BJMM01000002.1"/>
</dbReference>
<dbReference type="PROSITE" id="PS00216">
    <property type="entry name" value="SUGAR_TRANSPORT_1"/>
    <property type="match status" value="1"/>
</dbReference>
<feature type="transmembrane region" description="Helical" evidence="5">
    <location>
        <begin position="338"/>
        <end position="355"/>
    </location>
</feature>
<feature type="transmembrane region" description="Helical" evidence="5">
    <location>
        <begin position="68"/>
        <end position="92"/>
    </location>
</feature>